<sequence>MASVRGSEKFPISVRFNSSTNIPVQADLQWRVSDLKQEIGKSQNVDPSELRIIFAGRELNNHLKLK</sequence>
<feature type="non-terminal residue" evidence="2">
    <location>
        <position position="66"/>
    </location>
</feature>
<reference evidence="2" key="1">
    <citation type="journal article" date="2023" name="G3 (Bethesda)">
        <title>Whole genome assembly and annotation of the endangered Caribbean coral Acropora cervicornis.</title>
        <authorList>
            <person name="Selwyn J.D."/>
            <person name="Vollmer S.V."/>
        </authorList>
    </citation>
    <scope>NUCLEOTIDE SEQUENCE</scope>
    <source>
        <strain evidence="2">K2</strain>
    </source>
</reference>
<protein>
    <submittedName>
        <fullName evidence="2">E3 ubiquitin-protein ligase parkin</fullName>
    </submittedName>
</protein>
<evidence type="ECO:0000313" key="3">
    <source>
        <dbReference type="Proteomes" id="UP001249851"/>
    </source>
</evidence>
<dbReference type="AlphaFoldDB" id="A0AAD9V1R9"/>
<dbReference type="InterPro" id="IPR029071">
    <property type="entry name" value="Ubiquitin-like_domsf"/>
</dbReference>
<feature type="domain" description="Ubiquitin-like" evidence="1">
    <location>
        <begin position="10"/>
        <end position="66"/>
    </location>
</feature>
<accession>A0AAD9V1R9</accession>
<comment type="caution">
    <text evidence="2">The sequence shown here is derived from an EMBL/GenBank/DDBJ whole genome shotgun (WGS) entry which is preliminary data.</text>
</comment>
<dbReference type="SUPFAM" id="SSF54236">
    <property type="entry name" value="Ubiquitin-like"/>
    <property type="match status" value="1"/>
</dbReference>
<gene>
    <name evidence="2" type="ORF">P5673_019705</name>
</gene>
<evidence type="ECO:0000259" key="1">
    <source>
        <dbReference type="PROSITE" id="PS50053"/>
    </source>
</evidence>
<dbReference type="PROSITE" id="PS50053">
    <property type="entry name" value="UBIQUITIN_2"/>
    <property type="match status" value="1"/>
</dbReference>
<proteinExistence type="predicted"/>
<evidence type="ECO:0000313" key="2">
    <source>
        <dbReference type="EMBL" id="KAK2558124.1"/>
    </source>
</evidence>
<organism evidence="2 3">
    <name type="scientific">Acropora cervicornis</name>
    <name type="common">Staghorn coral</name>
    <dbReference type="NCBI Taxonomy" id="6130"/>
    <lineage>
        <taxon>Eukaryota</taxon>
        <taxon>Metazoa</taxon>
        <taxon>Cnidaria</taxon>
        <taxon>Anthozoa</taxon>
        <taxon>Hexacorallia</taxon>
        <taxon>Scleractinia</taxon>
        <taxon>Astrocoeniina</taxon>
        <taxon>Acroporidae</taxon>
        <taxon>Acropora</taxon>
    </lineage>
</organism>
<dbReference type="Gene3D" id="3.10.20.90">
    <property type="entry name" value="Phosphatidylinositol 3-kinase Catalytic Subunit, Chain A, domain 1"/>
    <property type="match status" value="1"/>
</dbReference>
<keyword evidence="3" id="KW-1185">Reference proteome</keyword>
<dbReference type="EMBL" id="JARQWQ010000046">
    <property type="protein sequence ID" value="KAK2558124.1"/>
    <property type="molecule type" value="Genomic_DNA"/>
</dbReference>
<name>A0AAD9V1R9_ACRCE</name>
<dbReference type="InterPro" id="IPR000626">
    <property type="entry name" value="Ubiquitin-like_dom"/>
</dbReference>
<dbReference type="Proteomes" id="UP001249851">
    <property type="component" value="Unassembled WGS sequence"/>
</dbReference>
<reference evidence="2" key="2">
    <citation type="journal article" date="2023" name="Science">
        <title>Genomic signatures of disease resistance in endangered staghorn corals.</title>
        <authorList>
            <person name="Vollmer S.V."/>
            <person name="Selwyn J.D."/>
            <person name="Despard B.A."/>
            <person name="Roesel C.L."/>
        </authorList>
    </citation>
    <scope>NUCLEOTIDE SEQUENCE</scope>
    <source>
        <strain evidence="2">K2</strain>
    </source>
</reference>
<dbReference type="Pfam" id="PF00240">
    <property type="entry name" value="ubiquitin"/>
    <property type="match status" value="1"/>
</dbReference>